<evidence type="ECO:0000313" key="2">
    <source>
        <dbReference type="EMBL" id="TQL95578.1"/>
    </source>
</evidence>
<dbReference type="Gene3D" id="2.60.120.10">
    <property type="entry name" value="Jelly Rolls"/>
    <property type="match status" value="2"/>
</dbReference>
<dbReference type="InterPro" id="IPR014710">
    <property type="entry name" value="RmlC-like_jellyroll"/>
</dbReference>
<dbReference type="GO" id="GO:0019310">
    <property type="term" value="P:inositol catabolic process"/>
    <property type="evidence" value="ECO:0007669"/>
    <property type="project" value="InterPro"/>
</dbReference>
<evidence type="ECO:0000313" key="3">
    <source>
        <dbReference type="Proteomes" id="UP000316096"/>
    </source>
</evidence>
<comment type="caution">
    <text evidence="2">The sequence shown here is derived from an EMBL/GenBank/DDBJ whole genome shotgun (WGS) entry which is preliminary data.</text>
</comment>
<protein>
    <submittedName>
        <fullName evidence="2">5-deoxyglucuronate isomerase</fullName>
    </submittedName>
</protein>
<dbReference type="PANTHER" id="PTHR39193:SF1">
    <property type="entry name" value="5-DEOXY-GLUCURONATE ISOMERASE"/>
    <property type="match status" value="1"/>
</dbReference>
<dbReference type="AlphaFoldDB" id="A0A543CEQ5"/>
<reference evidence="2 3" key="1">
    <citation type="submission" date="2019-06" db="EMBL/GenBank/DDBJ databases">
        <title>Sequencing the genomes of 1000 actinobacteria strains.</title>
        <authorList>
            <person name="Klenk H.-P."/>
        </authorList>
    </citation>
    <scope>NUCLEOTIDE SEQUENCE [LARGE SCALE GENOMIC DNA]</scope>
    <source>
        <strain evidence="2 3">DSM 102200</strain>
    </source>
</reference>
<gene>
    <name evidence="2" type="ORF">FB559_1086</name>
</gene>
<dbReference type="InterPro" id="IPR024203">
    <property type="entry name" value="Deoxy-glucuronate_isom_IolB"/>
</dbReference>
<keyword evidence="3" id="KW-1185">Reference proteome</keyword>
<dbReference type="EMBL" id="VFOZ01000001">
    <property type="protein sequence ID" value="TQL95578.1"/>
    <property type="molecule type" value="Genomic_DNA"/>
</dbReference>
<keyword evidence="1 2" id="KW-0413">Isomerase</keyword>
<dbReference type="PIRSF" id="PIRSF036628">
    <property type="entry name" value="IolB"/>
    <property type="match status" value="1"/>
</dbReference>
<dbReference type="InterPro" id="IPR011051">
    <property type="entry name" value="RmlC_Cupin_sf"/>
</dbReference>
<organism evidence="2 3">
    <name type="scientific">Actinoallomurus bryophytorum</name>
    <dbReference type="NCBI Taxonomy" id="1490222"/>
    <lineage>
        <taxon>Bacteria</taxon>
        <taxon>Bacillati</taxon>
        <taxon>Actinomycetota</taxon>
        <taxon>Actinomycetes</taxon>
        <taxon>Streptosporangiales</taxon>
        <taxon>Thermomonosporaceae</taxon>
        <taxon>Actinoallomurus</taxon>
    </lineage>
</organism>
<dbReference type="GO" id="GO:0008880">
    <property type="term" value="F:glucuronate isomerase activity"/>
    <property type="evidence" value="ECO:0007669"/>
    <property type="project" value="InterPro"/>
</dbReference>
<dbReference type="Pfam" id="PF04962">
    <property type="entry name" value="KduI"/>
    <property type="match status" value="1"/>
</dbReference>
<dbReference type="SUPFAM" id="SSF51182">
    <property type="entry name" value="RmlC-like cupins"/>
    <property type="match status" value="1"/>
</dbReference>
<sequence>MRTLLTPGKETELIGLDLADLADGETLELDRDAEIAAVVLSGVVDVEGLGTAGGRSDVFDGPGHTVYAPPGTPLRFEATGGPAQIVIAYAPLGDGTPGTARIIGPADQDVAERGEGNWSRTVRTILGPGDDAGRLLLGETINPPGNWSSYPPHKHDTHEPPREVKLEEVYLFKLDPANGFGIQLRYDGKGEEAFTVRDGDVAAIPAGYHPVVAAPGYKLCYLWVMAGQGRQMIPYLDPEHAWVQTG</sequence>
<dbReference type="OrthoDB" id="9799936at2"/>
<dbReference type="InterPro" id="IPR021120">
    <property type="entry name" value="KduI/IolB_isomerase"/>
</dbReference>
<evidence type="ECO:0000256" key="1">
    <source>
        <dbReference type="ARBA" id="ARBA00023235"/>
    </source>
</evidence>
<accession>A0A543CEQ5</accession>
<name>A0A543CEQ5_9ACTN</name>
<dbReference type="PANTHER" id="PTHR39193">
    <property type="entry name" value="5-DEOXY-GLUCURONATE ISOMERASE"/>
    <property type="match status" value="1"/>
</dbReference>
<dbReference type="Proteomes" id="UP000316096">
    <property type="component" value="Unassembled WGS sequence"/>
</dbReference>
<proteinExistence type="predicted"/>
<dbReference type="RefSeq" id="WP_141953897.1">
    <property type="nucleotide sequence ID" value="NZ_VFOZ01000001.1"/>
</dbReference>